<comment type="caution">
    <text evidence="1">The sequence shown here is derived from an EMBL/GenBank/DDBJ whole genome shotgun (WGS) entry which is preliminary data.</text>
</comment>
<gene>
    <name evidence="1" type="ORF">NE237_016295</name>
</gene>
<sequence>MKCCMMTSHLYGLISVGQKYGVKRFSTLVRLHGGGYRVLASLQNIRSKHWERVRKMAEKPVKGSNYPLEFWMSRGYPMGPYLRGLYMSAYIREHIKPKELQWIPDEFTFDGEVEFLERTMVRNWVQSWLKYLYWYHTTAWNDEATLEELFQPPVVEVHWKARDVNSQEFRTFGLLWKTYDFFIGKWWNWSPPCLTEFRDPPPETCWIFGGISGRDYLVKPEEITQQRAGKWVIKVPLANEICLIAKVPVSSIFCSARLATKSLTFK</sequence>
<dbReference type="EMBL" id="JAMYWD010000695">
    <property type="protein sequence ID" value="KAJ4948011.1"/>
    <property type="molecule type" value="Genomic_DNA"/>
</dbReference>
<dbReference type="OrthoDB" id="1733162at2759"/>
<dbReference type="AlphaFoldDB" id="A0A9Q0GNQ6"/>
<dbReference type="Proteomes" id="UP001141806">
    <property type="component" value="Unassembled WGS sequence"/>
</dbReference>
<proteinExistence type="predicted"/>
<reference evidence="1" key="1">
    <citation type="journal article" date="2023" name="Plant J.">
        <title>The genome of the king protea, Protea cynaroides.</title>
        <authorList>
            <person name="Chang J."/>
            <person name="Duong T.A."/>
            <person name="Schoeman C."/>
            <person name="Ma X."/>
            <person name="Roodt D."/>
            <person name="Barker N."/>
            <person name="Li Z."/>
            <person name="Van de Peer Y."/>
            <person name="Mizrachi E."/>
        </authorList>
    </citation>
    <scope>NUCLEOTIDE SEQUENCE</scope>
    <source>
        <tissue evidence="1">Young leaves</tissue>
    </source>
</reference>
<evidence type="ECO:0000313" key="1">
    <source>
        <dbReference type="EMBL" id="KAJ4948011.1"/>
    </source>
</evidence>
<organism evidence="1 2">
    <name type="scientific">Protea cynaroides</name>
    <dbReference type="NCBI Taxonomy" id="273540"/>
    <lineage>
        <taxon>Eukaryota</taxon>
        <taxon>Viridiplantae</taxon>
        <taxon>Streptophyta</taxon>
        <taxon>Embryophyta</taxon>
        <taxon>Tracheophyta</taxon>
        <taxon>Spermatophyta</taxon>
        <taxon>Magnoliopsida</taxon>
        <taxon>Proteales</taxon>
        <taxon>Proteaceae</taxon>
        <taxon>Protea</taxon>
    </lineage>
</organism>
<evidence type="ECO:0000313" key="2">
    <source>
        <dbReference type="Proteomes" id="UP001141806"/>
    </source>
</evidence>
<name>A0A9Q0GNQ6_9MAGN</name>
<accession>A0A9Q0GNQ6</accession>
<protein>
    <submittedName>
        <fullName evidence="1">Uncharacterized protein</fullName>
    </submittedName>
</protein>
<keyword evidence="2" id="KW-1185">Reference proteome</keyword>